<dbReference type="InterPro" id="IPR000086">
    <property type="entry name" value="NUDIX_hydrolase_dom"/>
</dbReference>
<protein>
    <submittedName>
        <fullName evidence="4">8-oxo-dGTP pyrophosphatase MutT (NUDIX family)</fullName>
    </submittedName>
</protein>
<evidence type="ECO:0000259" key="3">
    <source>
        <dbReference type="PROSITE" id="PS51462"/>
    </source>
</evidence>
<dbReference type="Proteomes" id="UP001268089">
    <property type="component" value="Unassembled WGS sequence"/>
</dbReference>
<proteinExistence type="predicted"/>
<dbReference type="PROSITE" id="PS00893">
    <property type="entry name" value="NUDIX_BOX"/>
    <property type="match status" value="1"/>
</dbReference>
<dbReference type="EMBL" id="JAVDXO010000008">
    <property type="protein sequence ID" value="MDR7308038.1"/>
    <property type="molecule type" value="Genomic_DNA"/>
</dbReference>
<comment type="caution">
    <text evidence="4">The sequence shown here is derived from an EMBL/GenBank/DDBJ whole genome shotgun (WGS) entry which is preliminary data.</text>
</comment>
<feature type="domain" description="Nudix hydrolase" evidence="3">
    <location>
        <begin position="143"/>
        <end position="285"/>
    </location>
</feature>
<name>A0ABU1ZR66_9BURK</name>
<evidence type="ECO:0000256" key="2">
    <source>
        <dbReference type="ARBA" id="ARBA00022801"/>
    </source>
</evidence>
<evidence type="ECO:0000313" key="4">
    <source>
        <dbReference type="EMBL" id="MDR7308038.1"/>
    </source>
</evidence>
<dbReference type="Pfam" id="PF00293">
    <property type="entry name" value="NUDIX"/>
    <property type="match status" value="1"/>
</dbReference>
<evidence type="ECO:0000313" key="5">
    <source>
        <dbReference type="Proteomes" id="UP001268089"/>
    </source>
</evidence>
<sequence>MTLTTTPSLHSGAAAFLAQLSAAERDVLTQHPCEQMPPADWTAWHTPLRPLGWLRTARAQQLLNQLAGCRWEHDHLVWDSDSWSSPQRSAALQGLLEHDHAQGLLPGWRGETFAFWHAGCDGPLLDREPFVTIERAGFRYLGLMSHAVHINGFTSDGRLWCGRRAANKATDPGLLDNVTAGGLPAGETVLGCALRELQEEAGLQMDATALADAGARRTTRPEKEGWHDEMLRVFNLTLAAHVVPRNQDGEVQDFLCLTPEAVVSRVQQGEFTADTIASLAQGLGLL</sequence>
<keyword evidence="5" id="KW-1185">Reference proteome</keyword>
<dbReference type="SUPFAM" id="SSF55811">
    <property type="entry name" value="Nudix"/>
    <property type="match status" value="1"/>
</dbReference>
<dbReference type="InterPro" id="IPR020084">
    <property type="entry name" value="NUDIX_hydrolase_CS"/>
</dbReference>
<dbReference type="PROSITE" id="PS51462">
    <property type="entry name" value="NUDIX"/>
    <property type="match status" value="1"/>
</dbReference>
<reference evidence="4 5" key="1">
    <citation type="submission" date="2023-07" db="EMBL/GenBank/DDBJ databases">
        <title>Sorghum-associated microbial communities from plants grown in Nebraska, USA.</title>
        <authorList>
            <person name="Schachtman D."/>
        </authorList>
    </citation>
    <scope>NUCLEOTIDE SEQUENCE [LARGE SCALE GENOMIC DNA]</scope>
    <source>
        <strain evidence="4 5">BE308</strain>
    </source>
</reference>
<dbReference type="CDD" id="cd03676">
    <property type="entry name" value="NUDIX_Tnr3_like"/>
    <property type="match status" value="1"/>
</dbReference>
<evidence type="ECO:0000256" key="1">
    <source>
        <dbReference type="ARBA" id="ARBA00001946"/>
    </source>
</evidence>
<accession>A0ABU1ZR66</accession>
<dbReference type="InterPro" id="IPR015797">
    <property type="entry name" value="NUDIX_hydrolase-like_dom_sf"/>
</dbReference>
<dbReference type="Gene3D" id="3.90.79.10">
    <property type="entry name" value="Nucleoside Triphosphate Pyrophosphohydrolase"/>
    <property type="match status" value="1"/>
</dbReference>
<keyword evidence="2" id="KW-0378">Hydrolase</keyword>
<organism evidence="4 5">
    <name type="scientific">Rhodoferax saidenbachensis</name>
    <dbReference type="NCBI Taxonomy" id="1484693"/>
    <lineage>
        <taxon>Bacteria</taxon>
        <taxon>Pseudomonadati</taxon>
        <taxon>Pseudomonadota</taxon>
        <taxon>Betaproteobacteria</taxon>
        <taxon>Burkholderiales</taxon>
        <taxon>Comamonadaceae</taxon>
        <taxon>Rhodoferax</taxon>
    </lineage>
</organism>
<comment type="cofactor">
    <cofactor evidence="1">
        <name>Mg(2+)</name>
        <dbReference type="ChEBI" id="CHEBI:18420"/>
    </cofactor>
</comment>
<gene>
    <name evidence="4" type="ORF">J2X15_003343</name>
</gene>
<dbReference type="RefSeq" id="WP_310344803.1">
    <property type="nucleotide sequence ID" value="NZ_JAVDXO010000008.1"/>
</dbReference>